<proteinExistence type="predicted"/>
<evidence type="ECO:0000313" key="1">
    <source>
        <dbReference type="EMBL" id="GGI76746.1"/>
    </source>
</evidence>
<organism evidence="1 2">
    <name type="scientific">Legionella impletisoli</name>
    <dbReference type="NCBI Taxonomy" id="343510"/>
    <lineage>
        <taxon>Bacteria</taxon>
        <taxon>Pseudomonadati</taxon>
        <taxon>Pseudomonadota</taxon>
        <taxon>Gammaproteobacteria</taxon>
        <taxon>Legionellales</taxon>
        <taxon>Legionellaceae</taxon>
        <taxon>Legionella</taxon>
    </lineage>
</organism>
<dbReference type="AlphaFoldDB" id="A0A917N871"/>
<protein>
    <submittedName>
        <fullName evidence="1">Uncharacterized protein</fullName>
    </submittedName>
</protein>
<dbReference type="Proteomes" id="UP000630149">
    <property type="component" value="Unassembled WGS sequence"/>
</dbReference>
<sequence length="54" mass="6068">MLKLVMRKQSAVLNIMNSESGTTRSSGENSRYQLIITELAIMSVRLFSTKAAYK</sequence>
<accession>A0A917N871</accession>
<reference evidence="1" key="1">
    <citation type="journal article" date="2014" name="Int. J. Syst. Evol. Microbiol.">
        <title>Complete genome sequence of Corynebacterium casei LMG S-19264T (=DSM 44701T), isolated from a smear-ripened cheese.</title>
        <authorList>
            <consortium name="US DOE Joint Genome Institute (JGI-PGF)"/>
            <person name="Walter F."/>
            <person name="Albersmeier A."/>
            <person name="Kalinowski J."/>
            <person name="Ruckert C."/>
        </authorList>
    </citation>
    <scope>NUCLEOTIDE SEQUENCE</scope>
    <source>
        <strain evidence="1">JCM 13919</strain>
    </source>
</reference>
<reference evidence="1" key="2">
    <citation type="submission" date="2020-09" db="EMBL/GenBank/DDBJ databases">
        <authorList>
            <person name="Sun Q."/>
            <person name="Ohkuma M."/>
        </authorList>
    </citation>
    <scope>NUCLEOTIDE SEQUENCE</scope>
    <source>
        <strain evidence="1">JCM 13919</strain>
    </source>
</reference>
<dbReference type="EMBL" id="BMOB01000001">
    <property type="protein sequence ID" value="GGI76746.1"/>
    <property type="molecule type" value="Genomic_DNA"/>
</dbReference>
<keyword evidence="2" id="KW-1185">Reference proteome</keyword>
<gene>
    <name evidence="1" type="ORF">GCM10007966_01840</name>
</gene>
<comment type="caution">
    <text evidence="1">The sequence shown here is derived from an EMBL/GenBank/DDBJ whole genome shotgun (WGS) entry which is preliminary data.</text>
</comment>
<name>A0A917N871_9GAMM</name>
<evidence type="ECO:0000313" key="2">
    <source>
        <dbReference type="Proteomes" id="UP000630149"/>
    </source>
</evidence>